<dbReference type="Gene3D" id="3.30.40.10">
    <property type="entry name" value="Zinc/RING finger domain, C3HC4 (zinc finger)"/>
    <property type="match status" value="1"/>
</dbReference>
<comment type="caution">
    <text evidence="5">The sequence shown here is derived from an EMBL/GenBank/DDBJ whole genome shotgun (WGS) entry which is preliminary data.</text>
</comment>
<evidence type="ECO:0000259" key="4">
    <source>
        <dbReference type="Pfam" id="PF00628"/>
    </source>
</evidence>
<feature type="domain" description="PHD-type" evidence="4">
    <location>
        <begin position="5"/>
        <end position="58"/>
    </location>
</feature>
<dbReference type="InterPro" id="IPR011011">
    <property type="entry name" value="Znf_FYVE_PHD"/>
</dbReference>
<dbReference type="Pfam" id="PF00628">
    <property type="entry name" value="PHD"/>
    <property type="match status" value="1"/>
</dbReference>
<accession>A0ABN8N5C6</accession>
<evidence type="ECO:0000256" key="2">
    <source>
        <dbReference type="ARBA" id="ARBA00022771"/>
    </source>
</evidence>
<keyword evidence="2" id="KW-0863">Zinc-finger</keyword>
<dbReference type="EMBL" id="CALNXK010000009">
    <property type="protein sequence ID" value="CAH3041880.1"/>
    <property type="molecule type" value="Genomic_DNA"/>
</dbReference>
<name>A0ABN8N5C6_9CNID</name>
<feature type="non-terminal residue" evidence="5">
    <location>
        <position position="73"/>
    </location>
</feature>
<dbReference type="Proteomes" id="UP001159405">
    <property type="component" value="Unassembled WGS sequence"/>
</dbReference>
<dbReference type="InterPro" id="IPR019787">
    <property type="entry name" value="Znf_PHD-finger"/>
</dbReference>
<proteinExistence type="predicted"/>
<keyword evidence="1" id="KW-0479">Metal-binding</keyword>
<sequence length="73" mass="8060">MADKCIPCNKIVSTRQQAIQCDGCLKWNHRTCNTGISQQEYREAVNAGTGIQWLCEPCQVPVAESSRISSESS</sequence>
<protein>
    <recommendedName>
        <fullName evidence="4">PHD-type domain-containing protein</fullName>
    </recommendedName>
</protein>
<keyword evidence="3" id="KW-0862">Zinc</keyword>
<evidence type="ECO:0000256" key="3">
    <source>
        <dbReference type="ARBA" id="ARBA00022833"/>
    </source>
</evidence>
<keyword evidence="6" id="KW-1185">Reference proteome</keyword>
<evidence type="ECO:0000256" key="1">
    <source>
        <dbReference type="ARBA" id="ARBA00022723"/>
    </source>
</evidence>
<evidence type="ECO:0000313" key="6">
    <source>
        <dbReference type="Proteomes" id="UP001159405"/>
    </source>
</evidence>
<gene>
    <name evidence="5" type="ORF">PLOB_00047976</name>
</gene>
<dbReference type="SUPFAM" id="SSF57903">
    <property type="entry name" value="FYVE/PHD zinc finger"/>
    <property type="match status" value="1"/>
</dbReference>
<organism evidence="5 6">
    <name type="scientific">Porites lobata</name>
    <dbReference type="NCBI Taxonomy" id="104759"/>
    <lineage>
        <taxon>Eukaryota</taxon>
        <taxon>Metazoa</taxon>
        <taxon>Cnidaria</taxon>
        <taxon>Anthozoa</taxon>
        <taxon>Hexacorallia</taxon>
        <taxon>Scleractinia</taxon>
        <taxon>Fungiina</taxon>
        <taxon>Poritidae</taxon>
        <taxon>Porites</taxon>
    </lineage>
</organism>
<evidence type="ECO:0000313" key="5">
    <source>
        <dbReference type="EMBL" id="CAH3041880.1"/>
    </source>
</evidence>
<reference evidence="5 6" key="1">
    <citation type="submission" date="2022-05" db="EMBL/GenBank/DDBJ databases">
        <authorList>
            <consortium name="Genoscope - CEA"/>
            <person name="William W."/>
        </authorList>
    </citation>
    <scope>NUCLEOTIDE SEQUENCE [LARGE SCALE GENOMIC DNA]</scope>
</reference>
<dbReference type="InterPro" id="IPR013083">
    <property type="entry name" value="Znf_RING/FYVE/PHD"/>
</dbReference>